<accession>A0A2A9MK83</accession>
<dbReference type="GeneID" id="40310663"/>
<name>A0A2A9MK83_BESBE</name>
<dbReference type="AlphaFoldDB" id="A0A2A9MK83"/>
<dbReference type="InterPro" id="IPR036755">
    <property type="entry name" value="SRS_dom_sf"/>
</dbReference>
<evidence type="ECO:0000313" key="3">
    <source>
        <dbReference type="EMBL" id="PFH36083.1"/>
    </source>
</evidence>
<dbReference type="VEuPathDB" id="ToxoDB:BESB_057340"/>
<evidence type="ECO:0000256" key="1">
    <source>
        <dbReference type="SAM" id="SignalP"/>
    </source>
</evidence>
<feature type="domain" description="SRS" evidence="2">
    <location>
        <begin position="178"/>
        <end position="306"/>
    </location>
</feature>
<reference evidence="3 4" key="1">
    <citation type="submission" date="2017-09" db="EMBL/GenBank/DDBJ databases">
        <title>Genome sequencing of Besnoitia besnoiti strain Bb-Ger1.</title>
        <authorList>
            <person name="Schares G."/>
            <person name="Venepally P."/>
            <person name="Lorenzi H.A."/>
        </authorList>
    </citation>
    <scope>NUCLEOTIDE SEQUENCE [LARGE SCALE GENOMIC DNA]</scope>
    <source>
        <strain evidence="3 4">Bb-Ger1</strain>
    </source>
</reference>
<dbReference type="InterPro" id="IPR007226">
    <property type="entry name" value="SRS_dom"/>
</dbReference>
<evidence type="ECO:0000259" key="2">
    <source>
        <dbReference type="Pfam" id="PF04092"/>
    </source>
</evidence>
<dbReference type="EMBL" id="NWUJ01000004">
    <property type="protein sequence ID" value="PFH36083.1"/>
    <property type="molecule type" value="Genomic_DNA"/>
</dbReference>
<keyword evidence="1" id="KW-0732">Signal</keyword>
<gene>
    <name evidence="3" type="ORF">BESB_057340</name>
</gene>
<comment type="caution">
    <text evidence="3">The sequence shown here is derived from an EMBL/GenBank/DDBJ whole genome shotgun (WGS) entry which is preliminary data.</text>
</comment>
<dbReference type="KEGG" id="bbes:BESB_057340"/>
<dbReference type="OrthoDB" id="329695at2759"/>
<proteinExistence type="predicted"/>
<dbReference type="Gene3D" id="2.60.40.1320">
    <property type="entry name" value="SRS domain"/>
    <property type="match status" value="2"/>
</dbReference>
<feature type="signal peptide" evidence="1">
    <location>
        <begin position="1"/>
        <end position="26"/>
    </location>
</feature>
<organism evidence="3 4">
    <name type="scientific">Besnoitia besnoiti</name>
    <name type="common">Apicomplexan protozoan</name>
    <dbReference type="NCBI Taxonomy" id="94643"/>
    <lineage>
        <taxon>Eukaryota</taxon>
        <taxon>Sar</taxon>
        <taxon>Alveolata</taxon>
        <taxon>Apicomplexa</taxon>
        <taxon>Conoidasida</taxon>
        <taxon>Coccidia</taxon>
        <taxon>Eucoccidiorida</taxon>
        <taxon>Eimeriorina</taxon>
        <taxon>Sarcocystidae</taxon>
        <taxon>Besnoitia</taxon>
    </lineage>
</organism>
<protein>
    <submittedName>
        <fullName evidence="3">SAG-related sequence</fullName>
    </submittedName>
</protein>
<dbReference type="SUPFAM" id="SSF74877">
    <property type="entry name" value="Major surface antigen p30, SAG1"/>
    <property type="match status" value="2"/>
</dbReference>
<dbReference type="GO" id="GO:0016020">
    <property type="term" value="C:membrane"/>
    <property type="evidence" value="ECO:0007669"/>
    <property type="project" value="InterPro"/>
</dbReference>
<dbReference type="RefSeq" id="XP_029220092.1">
    <property type="nucleotide sequence ID" value="XM_029364169.1"/>
</dbReference>
<sequence length="337" mass="36061">MALFSMMQSARTLAFFLACLVALTNCASLKTIGVPAESPKNECVPGDKDTVCTCDPAAGEEPLSATLSQEKNVLKMVCKPKMACAPEEMQDTVCQAEQTELTGCQLKLSDLLAEDATSVAWEAEKVKAKENGETKSLTIPTQNFPYSDQRFAVGCTGENKKCKVVVTVEARPTVTDGQTVTCAYGASSNTSHQAVTLSPSNNSFTLVCGEKGDVLPATYETTYCVSGSTDAAETCDEKWTSVFADYDSKWWKNPEGTNSFTLSIPTDKFPSEQKKVMVGCQQKQPMEDHKKTAAVSGSVCRVDVTINASSPPSSSVAWGMLPGLMGGFVIAVFPRLV</sequence>
<dbReference type="Pfam" id="PF04092">
    <property type="entry name" value="SAG"/>
    <property type="match status" value="2"/>
</dbReference>
<keyword evidence="4" id="KW-1185">Reference proteome</keyword>
<dbReference type="Proteomes" id="UP000224006">
    <property type="component" value="Chromosome IV"/>
</dbReference>
<feature type="domain" description="SRS" evidence="2">
    <location>
        <begin position="51"/>
        <end position="168"/>
    </location>
</feature>
<evidence type="ECO:0000313" key="4">
    <source>
        <dbReference type="Proteomes" id="UP000224006"/>
    </source>
</evidence>
<dbReference type="PRINTS" id="PR01801">
    <property type="entry name" value="SURFCEANTIGN"/>
</dbReference>
<dbReference type="InterPro" id="IPR028352">
    <property type="entry name" value="Surface_antig_SAG1"/>
</dbReference>
<feature type="chain" id="PRO_5012789689" evidence="1">
    <location>
        <begin position="27"/>
        <end position="337"/>
    </location>
</feature>